<reference evidence="4 5" key="1">
    <citation type="submission" date="2018-04" db="EMBL/GenBank/DDBJ databases">
        <title>Genomic Encyclopedia of Archaeal and Bacterial Type Strains, Phase II (KMG-II): from individual species to whole genera.</title>
        <authorList>
            <person name="Goeker M."/>
        </authorList>
    </citation>
    <scope>NUCLEOTIDE SEQUENCE [LARGE SCALE GENOMIC DNA]</scope>
    <source>
        <strain evidence="4 5">DSM 5822</strain>
    </source>
</reference>
<keyword evidence="2" id="KW-0067">ATP-binding</keyword>
<dbReference type="EMBL" id="QAON01000004">
    <property type="protein sequence ID" value="PTQ90131.1"/>
    <property type="molecule type" value="Genomic_DNA"/>
</dbReference>
<dbReference type="Gene3D" id="3.30.200.20">
    <property type="entry name" value="Phosphorylase Kinase, domain 1"/>
    <property type="match status" value="1"/>
</dbReference>
<dbReference type="Proteomes" id="UP000244223">
    <property type="component" value="Unassembled WGS sequence"/>
</dbReference>
<evidence type="ECO:0000256" key="1">
    <source>
        <dbReference type="ARBA" id="ARBA00022741"/>
    </source>
</evidence>
<dbReference type="OrthoDB" id="334783at2"/>
<dbReference type="InterPro" id="IPR002575">
    <property type="entry name" value="Aminoglycoside_PTrfase"/>
</dbReference>
<dbReference type="PANTHER" id="PTHR33540">
    <property type="entry name" value="TRNA THREONYLCARBAMOYLADENOSINE BIOSYNTHESIS PROTEIN TSAE"/>
    <property type="match status" value="1"/>
</dbReference>
<dbReference type="Pfam" id="PF01636">
    <property type="entry name" value="APH"/>
    <property type="match status" value="1"/>
</dbReference>
<evidence type="ECO:0000313" key="4">
    <source>
        <dbReference type="EMBL" id="PTQ90131.1"/>
    </source>
</evidence>
<name>A0A2T5J166_9GAMM</name>
<accession>A0A2T5J166</accession>
<keyword evidence="1" id="KW-0547">Nucleotide-binding</keyword>
<dbReference type="AlphaFoldDB" id="A0A2T5J166"/>
<dbReference type="Gene3D" id="3.90.1200.10">
    <property type="match status" value="1"/>
</dbReference>
<evidence type="ECO:0000259" key="3">
    <source>
        <dbReference type="Pfam" id="PF01636"/>
    </source>
</evidence>
<proteinExistence type="predicted"/>
<evidence type="ECO:0000313" key="5">
    <source>
        <dbReference type="Proteomes" id="UP000244223"/>
    </source>
</evidence>
<gene>
    <name evidence="4" type="ORF">C8N29_104176</name>
</gene>
<feature type="domain" description="Aminoglycoside phosphotransferase" evidence="3">
    <location>
        <begin position="36"/>
        <end position="256"/>
    </location>
</feature>
<keyword evidence="5" id="KW-1185">Reference proteome</keyword>
<dbReference type="RefSeq" id="WP_107865127.1">
    <property type="nucleotide sequence ID" value="NZ_QAON01000004.1"/>
</dbReference>
<dbReference type="InterPro" id="IPR011009">
    <property type="entry name" value="Kinase-like_dom_sf"/>
</dbReference>
<comment type="caution">
    <text evidence="4">The sequence shown here is derived from an EMBL/GenBank/DDBJ whole genome shotgun (WGS) entry which is preliminary data.</text>
</comment>
<dbReference type="PANTHER" id="PTHR33540:SF1">
    <property type="entry name" value="N-ACETYLMURAMATE_N-ACETYLGLUCOSAMINE KINASE"/>
    <property type="match status" value="1"/>
</dbReference>
<organism evidence="4 5">
    <name type="scientific">Agitococcus lubricus</name>
    <dbReference type="NCBI Taxonomy" id="1077255"/>
    <lineage>
        <taxon>Bacteria</taxon>
        <taxon>Pseudomonadati</taxon>
        <taxon>Pseudomonadota</taxon>
        <taxon>Gammaproteobacteria</taxon>
        <taxon>Moraxellales</taxon>
        <taxon>Moraxellaceae</taxon>
        <taxon>Agitococcus</taxon>
    </lineage>
</organism>
<dbReference type="GO" id="GO:0005524">
    <property type="term" value="F:ATP binding"/>
    <property type="evidence" value="ECO:0007669"/>
    <property type="project" value="UniProtKB-KW"/>
</dbReference>
<evidence type="ECO:0000256" key="2">
    <source>
        <dbReference type="ARBA" id="ARBA00022840"/>
    </source>
</evidence>
<dbReference type="SUPFAM" id="SSF56112">
    <property type="entry name" value="Protein kinase-like (PK-like)"/>
    <property type="match status" value="1"/>
</dbReference>
<sequence length="354" mass="40612">MEHYYSQDSRRQALYEWACAYVKTNTVYQPAALDVVSGDASFRRYFRLQHNAGSYIAVDAPPAKENSRPFVAIARALYAHGVPVPQVIAVDFDQGFMLLSDLGDTLLRPCLSAERVDALYQLAMRELLRIQSCPAPIDYALPPYDQTKLLSEMALFKDWFVAQYLGLTLSPEEIALLDQTCVQIAEQVVQQPTVFVHRDYHSRNLMVLDERTLGVIDFQDAVTGSITYDLVSLLRDAYVEWPAADVERWVEDFRQMLQQQGAIAQVSQAEFLAWFDWMGAQRHLKVVGIFARLSLRDGKHGYLQDIPLVFKYLLNEIKAYAELQDVYRWLCQRILPVYVAKHAQAQPFLHEHLT</sequence>
<protein>
    <recommendedName>
        <fullName evidence="3">Aminoglycoside phosphotransferase domain-containing protein</fullName>
    </recommendedName>
</protein>